<dbReference type="Proteomes" id="UP000620327">
    <property type="component" value="Unassembled WGS sequence"/>
</dbReference>
<dbReference type="InterPro" id="IPR057727">
    <property type="entry name" value="WCX_dom"/>
</dbReference>
<comment type="caution">
    <text evidence="3">The sequence shown here is derived from an EMBL/GenBank/DDBJ whole genome shotgun (WGS) entry which is preliminary data.</text>
</comment>
<dbReference type="InterPro" id="IPR051534">
    <property type="entry name" value="CBASS_pafABC_assoc_protein"/>
</dbReference>
<dbReference type="EMBL" id="JACOQI010000019">
    <property type="protein sequence ID" value="MBC5771582.1"/>
    <property type="molecule type" value="Genomic_DNA"/>
</dbReference>
<evidence type="ECO:0000313" key="3">
    <source>
        <dbReference type="EMBL" id="MBC5771582.1"/>
    </source>
</evidence>
<protein>
    <submittedName>
        <fullName evidence="3">WYL domain-containing protein</fullName>
    </submittedName>
</protein>
<feature type="domain" description="WYL" evidence="1">
    <location>
        <begin position="141"/>
        <end position="214"/>
    </location>
</feature>
<feature type="domain" description="WCX" evidence="2">
    <location>
        <begin position="244"/>
        <end position="315"/>
    </location>
</feature>
<sequence>MKNESQYGLLLLQRYLYEHTDDQHPASVADILAFWREHGIQAGRKSVYSAIEVLQSNGMDIVCVKSTQNRYFVGERRFELPELKLLVDAVESSRFITAKKSERLIEKLGKLTSESHARQLDRHIYMEGTAKPENECIYYSVDEIHNAIQEKRQITFQYYEYTPQKEKILKHNGYRYQFSPYALIWSRDCYYTVGWSEKHGKLAQFRVDRMVAVESSDQAAVCMPDFDPAEYVRKIFGMYPDNLCTVELLCDNEVMRSVIDRFGEEVSTVTADDGHFKAIVEVAPSPPFFAWVFTFCGKIQILGPAEVLDEMRGMAAWLQ</sequence>
<organism evidence="3 4">
    <name type="scientific">Dysosmobacter segnis</name>
    <dbReference type="NCBI Taxonomy" id="2763042"/>
    <lineage>
        <taxon>Bacteria</taxon>
        <taxon>Bacillati</taxon>
        <taxon>Bacillota</taxon>
        <taxon>Clostridia</taxon>
        <taxon>Eubacteriales</taxon>
        <taxon>Oscillospiraceae</taxon>
        <taxon>Dysosmobacter</taxon>
    </lineage>
</organism>
<dbReference type="Pfam" id="PF13280">
    <property type="entry name" value="WYL"/>
    <property type="match status" value="1"/>
</dbReference>
<dbReference type="AlphaFoldDB" id="A0A923MIY2"/>
<dbReference type="PANTHER" id="PTHR34580:SF1">
    <property type="entry name" value="PROTEIN PAFC"/>
    <property type="match status" value="1"/>
</dbReference>
<keyword evidence="4" id="KW-1185">Reference proteome</keyword>
<dbReference type="Pfam" id="PF25583">
    <property type="entry name" value="WCX"/>
    <property type="match status" value="1"/>
</dbReference>
<gene>
    <name evidence="3" type="ORF">H8Z83_14875</name>
</gene>
<dbReference type="PANTHER" id="PTHR34580">
    <property type="match status" value="1"/>
</dbReference>
<accession>A0A923MIY2</accession>
<dbReference type="SUPFAM" id="SSF46785">
    <property type="entry name" value="Winged helix' DNA-binding domain"/>
    <property type="match status" value="1"/>
</dbReference>
<evidence type="ECO:0000259" key="2">
    <source>
        <dbReference type="Pfam" id="PF25583"/>
    </source>
</evidence>
<evidence type="ECO:0000259" key="1">
    <source>
        <dbReference type="Pfam" id="PF13280"/>
    </source>
</evidence>
<dbReference type="InterPro" id="IPR036390">
    <property type="entry name" value="WH_DNA-bd_sf"/>
</dbReference>
<reference evidence="3" key="1">
    <citation type="submission" date="2020-08" db="EMBL/GenBank/DDBJ databases">
        <title>Genome public.</title>
        <authorList>
            <person name="Liu C."/>
            <person name="Sun Q."/>
        </authorList>
    </citation>
    <scope>NUCLEOTIDE SEQUENCE</scope>
    <source>
        <strain evidence="3">BX15</strain>
    </source>
</reference>
<dbReference type="PROSITE" id="PS52050">
    <property type="entry name" value="WYL"/>
    <property type="match status" value="1"/>
</dbReference>
<name>A0A923MIY2_9FIRM</name>
<proteinExistence type="predicted"/>
<dbReference type="InterPro" id="IPR026881">
    <property type="entry name" value="WYL_dom"/>
</dbReference>
<dbReference type="RefSeq" id="WP_187015775.1">
    <property type="nucleotide sequence ID" value="NZ_JACOQI010000019.1"/>
</dbReference>
<evidence type="ECO:0000313" key="4">
    <source>
        <dbReference type="Proteomes" id="UP000620327"/>
    </source>
</evidence>